<gene>
    <name evidence="14" type="ORF">BWI75_18425</name>
</gene>
<evidence type="ECO:0000256" key="11">
    <source>
        <dbReference type="ARBA" id="ARBA00023237"/>
    </source>
</evidence>
<keyword evidence="6" id="KW-0732">Signal</keyword>
<dbReference type="InterPro" id="IPR036942">
    <property type="entry name" value="Beta-barrel_TonB_sf"/>
</dbReference>
<proteinExistence type="inferred from homology"/>
<dbReference type="GO" id="GO:0015344">
    <property type="term" value="F:siderophore uptake transmembrane transporter activity"/>
    <property type="evidence" value="ECO:0007669"/>
    <property type="project" value="TreeGrafter"/>
</dbReference>
<evidence type="ECO:0000256" key="10">
    <source>
        <dbReference type="ARBA" id="ARBA00023136"/>
    </source>
</evidence>
<dbReference type="OrthoDB" id="503423at2"/>
<dbReference type="GO" id="GO:0009279">
    <property type="term" value="C:cell outer membrane"/>
    <property type="evidence" value="ECO:0007669"/>
    <property type="project" value="UniProtKB-SubCell"/>
</dbReference>
<dbReference type="Proteomes" id="UP000441797">
    <property type="component" value="Unassembled WGS sequence"/>
</dbReference>
<dbReference type="PROSITE" id="PS52016">
    <property type="entry name" value="TONB_DEPENDENT_REC_3"/>
    <property type="match status" value="1"/>
</dbReference>
<reference evidence="14 15" key="1">
    <citation type="journal article" date="2019" name="Front. Microbiol.">
        <title>Genomic Features for Desiccation Tolerance and Sugar Biosynthesis in the Extremophile Gloeocapsopsis sp. UTEX B3054.</title>
        <authorList>
            <person name="Urrejola C."/>
            <person name="Alcorta J."/>
            <person name="Salas L."/>
            <person name="Vasquez M."/>
            <person name="Polz M.F."/>
            <person name="Vicuna R."/>
            <person name="Diez B."/>
        </authorList>
    </citation>
    <scope>NUCLEOTIDE SEQUENCE [LARGE SCALE GENOMIC DNA]</scope>
    <source>
        <strain evidence="14 15">1H9</strain>
    </source>
</reference>
<keyword evidence="7" id="KW-0408">Iron</keyword>
<evidence type="ECO:0000256" key="9">
    <source>
        <dbReference type="ARBA" id="ARBA00023077"/>
    </source>
</evidence>
<evidence type="ECO:0000256" key="6">
    <source>
        <dbReference type="ARBA" id="ARBA00022729"/>
    </source>
</evidence>
<evidence type="ECO:0000256" key="3">
    <source>
        <dbReference type="ARBA" id="ARBA00022452"/>
    </source>
</evidence>
<keyword evidence="10 12" id="KW-0472">Membrane</keyword>
<keyword evidence="8" id="KW-0406">Ion transport</keyword>
<dbReference type="NCBIfam" id="TIGR01783">
    <property type="entry name" value="TonB-siderophor"/>
    <property type="match status" value="1"/>
</dbReference>
<evidence type="ECO:0000256" key="12">
    <source>
        <dbReference type="PROSITE-ProRule" id="PRU01360"/>
    </source>
</evidence>
<keyword evidence="4" id="KW-0410">Iron transport</keyword>
<name>A0A6N8FZ74_9CHRO</name>
<evidence type="ECO:0000313" key="14">
    <source>
        <dbReference type="EMBL" id="MUL38251.1"/>
    </source>
</evidence>
<dbReference type="GO" id="GO:0015891">
    <property type="term" value="P:siderophore transport"/>
    <property type="evidence" value="ECO:0007669"/>
    <property type="project" value="InterPro"/>
</dbReference>
<comment type="subcellular location">
    <subcellularLocation>
        <location evidence="1 12">Cell outer membrane</location>
        <topology evidence="1 12">Multi-pass membrane protein</topology>
    </subcellularLocation>
</comment>
<dbReference type="FunFam" id="2.40.170.20:FF:000005">
    <property type="entry name" value="TonB-dependent siderophore receptor"/>
    <property type="match status" value="1"/>
</dbReference>
<evidence type="ECO:0000313" key="15">
    <source>
        <dbReference type="Proteomes" id="UP000441797"/>
    </source>
</evidence>
<dbReference type="SUPFAM" id="SSF56935">
    <property type="entry name" value="Porins"/>
    <property type="match status" value="1"/>
</dbReference>
<sequence>MSNNWQLRSIFEAGWLEQDRVIVFPRGLQADNRTLQRGLNRNPTDARNINLDNYVVGKFATGGIQHQLLVGFNYTRIDQESFEPPESILNLAPIDIFNPVYGQPLGTPLADPFQGEFSSNAYGFYIQDQISLADNFKVLLGGRFDIANQQVVNSFPTDSSAQQEVFNPRVGFVYQPIPAISLYASYGKSFIPIASIFGGDILPLPERGTLYEVGVKADLNDRISATLALYDQTRSNILTTDPNDPLRTIQVGEQNSQGIEFNIAGEILPGWNIVAGYAYTDARISEDSVPVGNRINGVPENSFNIWTTYRFPEGNLNGLGFGLGLFYQGERQGDLANTFQLPSYLRTDAAIFYERDQFRAALNFRNLFNVEYYESAFNINRVFPGAPFEVQGTVSWEF</sequence>
<dbReference type="Pfam" id="PF00593">
    <property type="entry name" value="TonB_dep_Rec_b-barrel"/>
    <property type="match status" value="1"/>
</dbReference>
<feature type="domain" description="TonB-dependent receptor-like beta-barrel" evidence="13">
    <location>
        <begin position="5"/>
        <end position="367"/>
    </location>
</feature>
<evidence type="ECO:0000259" key="13">
    <source>
        <dbReference type="Pfam" id="PF00593"/>
    </source>
</evidence>
<accession>A0A6N8FZ74</accession>
<dbReference type="GO" id="GO:0038023">
    <property type="term" value="F:signaling receptor activity"/>
    <property type="evidence" value="ECO:0007669"/>
    <property type="project" value="InterPro"/>
</dbReference>
<comment type="caution">
    <text evidence="14">The sequence shown here is derived from an EMBL/GenBank/DDBJ whole genome shotgun (WGS) entry which is preliminary data.</text>
</comment>
<protein>
    <recommendedName>
        <fullName evidence="13">TonB-dependent receptor-like beta-barrel domain-containing protein</fullName>
    </recommendedName>
</protein>
<dbReference type="InterPro" id="IPR039426">
    <property type="entry name" value="TonB-dep_rcpt-like"/>
</dbReference>
<evidence type="ECO:0000256" key="8">
    <source>
        <dbReference type="ARBA" id="ARBA00023065"/>
    </source>
</evidence>
<evidence type="ECO:0000256" key="5">
    <source>
        <dbReference type="ARBA" id="ARBA00022692"/>
    </source>
</evidence>
<keyword evidence="2 12" id="KW-0813">Transport</keyword>
<comment type="similarity">
    <text evidence="12">Belongs to the TonB-dependent receptor family.</text>
</comment>
<evidence type="ECO:0000256" key="2">
    <source>
        <dbReference type="ARBA" id="ARBA00022448"/>
    </source>
</evidence>
<organism evidence="14 15">
    <name type="scientific">Gloeocapsopsis dulcis AAB1 = 1H9</name>
    <dbReference type="NCBI Taxonomy" id="1433147"/>
    <lineage>
        <taxon>Bacteria</taxon>
        <taxon>Bacillati</taxon>
        <taxon>Cyanobacteriota</taxon>
        <taxon>Cyanophyceae</taxon>
        <taxon>Oscillatoriophycideae</taxon>
        <taxon>Chroococcales</taxon>
        <taxon>Chroococcaceae</taxon>
        <taxon>Gloeocapsopsis</taxon>
        <taxon>Gloeocapsopsis dulcis</taxon>
    </lineage>
</organism>
<dbReference type="PANTHER" id="PTHR32552">
    <property type="entry name" value="FERRICHROME IRON RECEPTOR-RELATED"/>
    <property type="match status" value="1"/>
</dbReference>
<dbReference type="Gene3D" id="2.40.170.20">
    <property type="entry name" value="TonB-dependent receptor, beta-barrel domain"/>
    <property type="match status" value="1"/>
</dbReference>
<dbReference type="InterPro" id="IPR010105">
    <property type="entry name" value="TonB_sidphr_rcpt"/>
</dbReference>
<dbReference type="AlphaFoldDB" id="A0A6N8FZ74"/>
<keyword evidence="5 12" id="KW-0812">Transmembrane</keyword>
<keyword evidence="11 12" id="KW-0998">Cell outer membrane</keyword>
<dbReference type="EMBL" id="NAPY01000034">
    <property type="protein sequence ID" value="MUL38251.1"/>
    <property type="molecule type" value="Genomic_DNA"/>
</dbReference>
<dbReference type="InterPro" id="IPR000531">
    <property type="entry name" value="Beta-barrel_TonB"/>
</dbReference>
<evidence type="ECO:0000256" key="7">
    <source>
        <dbReference type="ARBA" id="ARBA00023004"/>
    </source>
</evidence>
<evidence type="ECO:0000256" key="1">
    <source>
        <dbReference type="ARBA" id="ARBA00004571"/>
    </source>
</evidence>
<keyword evidence="9" id="KW-0798">TonB box</keyword>
<dbReference type="PANTHER" id="PTHR32552:SF68">
    <property type="entry name" value="FERRICHROME OUTER MEMBRANE TRANSPORTER_PHAGE RECEPTOR"/>
    <property type="match status" value="1"/>
</dbReference>
<keyword evidence="15" id="KW-1185">Reference proteome</keyword>
<evidence type="ECO:0000256" key="4">
    <source>
        <dbReference type="ARBA" id="ARBA00022496"/>
    </source>
</evidence>
<keyword evidence="3 12" id="KW-1134">Transmembrane beta strand</keyword>